<sequence length="122" mass="14591">MKYHIYSKCKFTLDLLRKHFQHHEVFNFNTVKLHDEINSIESSISSKTEFIILDIDNLDSYDVNKIFINAKIRYKLNVILMHNANLKTCIIPFMYDTLFPKESVRNKRKLMNYLNNSSLIMN</sequence>
<dbReference type="EMBL" id="CP032488">
    <property type="protein sequence ID" value="QAX81350.1"/>
    <property type="molecule type" value="Genomic_DNA"/>
</dbReference>
<evidence type="ECO:0000313" key="1">
    <source>
        <dbReference type="EMBL" id="QAX81350.1"/>
    </source>
</evidence>
<keyword evidence="1" id="KW-0614">Plasmid</keyword>
<organism evidence="1 2">
    <name type="scientific">Yersinia hibernica</name>
    <dbReference type="NCBI Taxonomy" id="2339259"/>
    <lineage>
        <taxon>Bacteria</taxon>
        <taxon>Pseudomonadati</taxon>
        <taxon>Pseudomonadota</taxon>
        <taxon>Gammaproteobacteria</taxon>
        <taxon>Enterobacterales</taxon>
        <taxon>Yersiniaceae</taxon>
        <taxon>Yersinia</taxon>
    </lineage>
</organism>
<evidence type="ECO:0000313" key="2">
    <source>
        <dbReference type="Proteomes" id="UP000288804"/>
    </source>
</evidence>
<evidence type="ECO:0008006" key="3">
    <source>
        <dbReference type="Google" id="ProtNLM"/>
    </source>
</evidence>
<accession>A0ABX5R6R8</accession>
<gene>
    <name evidence="1" type="ORF">D5F51_22490</name>
</gene>
<protein>
    <recommendedName>
        <fullName evidence="3">Response regulator</fullName>
    </recommendedName>
</protein>
<keyword evidence="2" id="KW-1185">Reference proteome</keyword>
<name>A0ABX5R6R8_9GAMM</name>
<geneLocation type="plasmid" evidence="2">
    <name>pcfs1934</name>
</geneLocation>
<dbReference type="Proteomes" id="UP000288804">
    <property type="component" value="Plasmid pCFS1934"/>
</dbReference>
<reference evidence="2" key="1">
    <citation type="submission" date="2018-09" db="EMBL/GenBank/DDBJ databases">
        <title>Yersinia hibernicus sp. nov.</title>
        <authorList>
            <person name="Nguyen S.V."/>
            <person name="Mundanda D.M."/>
            <person name="Anes J."/>
            <person name="Fanning S."/>
        </authorList>
    </citation>
    <scope>NUCLEOTIDE SEQUENCE [LARGE SCALE GENOMIC DNA]</scope>
    <source>
        <strain evidence="2">CFS1934</strain>
        <plasmid evidence="2">pcfs1934</plasmid>
    </source>
</reference>
<proteinExistence type="predicted"/>